<feature type="transmembrane region" description="Helical" evidence="2">
    <location>
        <begin position="182"/>
        <end position="206"/>
    </location>
</feature>
<evidence type="ECO:0000256" key="3">
    <source>
        <dbReference type="SAM" id="SignalP"/>
    </source>
</evidence>
<keyword evidence="2" id="KW-0472">Membrane</keyword>
<feature type="transmembrane region" description="Helical" evidence="2">
    <location>
        <begin position="144"/>
        <end position="170"/>
    </location>
</feature>
<protein>
    <submittedName>
        <fullName evidence="4">Uncharacterized protein</fullName>
    </submittedName>
</protein>
<dbReference type="EMBL" id="JACHMO010000001">
    <property type="protein sequence ID" value="MBB5804424.1"/>
    <property type="molecule type" value="Genomic_DNA"/>
</dbReference>
<sequence length="285" mass="29840">MSSVGLLLLCGIFLGVGPAAADGDEVTIDVTVDGTPVGDDELLLDPTGSSRISVTVHNGTDTVRHVKTIRLSGTALALTFFSYDTTVPFDVPARQSVTRGFVLDLGQLGEQATGLLPTELEVLAADREVIASIGTTGDVRGSMWSVYGVFGLAVFGLTVLAWAGALFALARRRLPANRWQRAMRFLPAGVGTGLVAVISLSVLRIMAPSPAAEIPFILGAAAAAFVLGYLTPHPNADDLLLDPPQAAPFVEPYTQPYADQAHADQPFVDPDSTHRITRPLPGGGA</sequence>
<feature type="chain" id="PRO_5031194635" evidence="3">
    <location>
        <begin position="22"/>
        <end position="285"/>
    </location>
</feature>
<dbReference type="Proteomes" id="UP000552097">
    <property type="component" value="Unassembled WGS sequence"/>
</dbReference>
<evidence type="ECO:0000256" key="2">
    <source>
        <dbReference type="SAM" id="Phobius"/>
    </source>
</evidence>
<comment type="caution">
    <text evidence="4">The sequence shown here is derived from an EMBL/GenBank/DDBJ whole genome shotgun (WGS) entry which is preliminary data.</text>
</comment>
<evidence type="ECO:0000313" key="5">
    <source>
        <dbReference type="Proteomes" id="UP000552097"/>
    </source>
</evidence>
<accession>A0A7W9HLE2</accession>
<name>A0A7W9HLE2_9PSEU</name>
<feature type="signal peptide" evidence="3">
    <location>
        <begin position="1"/>
        <end position="21"/>
    </location>
</feature>
<feature type="region of interest" description="Disordered" evidence="1">
    <location>
        <begin position="260"/>
        <end position="285"/>
    </location>
</feature>
<proteinExistence type="predicted"/>
<dbReference type="AlphaFoldDB" id="A0A7W9HLE2"/>
<reference evidence="4 5" key="1">
    <citation type="submission" date="2020-08" db="EMBL/GenBank/DDBJ databases">
        <title>Sequencing the genomes of 1000 actinobacteria strains.</title>
        <authorList>
            <person name="Klenk H.-P."/>
        </authorList>
    </citation>
    <scope>NUCLEOTIDE SEQUENCE [LARGE SCALE GENOMIC DNA]</scope>
    <source>
        <strain evidence="4 5">DSM 45486</strain>
    </source>
</reference>
<organism evidence="4 5">
    <name type="scientific">Saccharothrix ecbatanensis</name>
    <dbReference type="NCBI Taxonomy" id="1105145"/>
    <lineage>
        <taxon>Bacteria</taxon>
        <taxon>Bacillati</taxon>
        <taxon>Actinomycetota</taxon>
        <taxon>Actinomycetes</taxon>
        <taxon>Pseudonocardiales</taxon>
        <taxon>Pseudonocardiaceae</taxon>
        <taxon>Saccharothrix</taxon>
    </lineage>
</organism>
<evidence type="ECO:0000256" key="1">
    <source>
        <dbReference type="SAM" id="MobiDB-lite"/>
    </source>
</evidence>
<keyword evidence="3" id="KW-0732">Signal</keyword>
<keyword evidence="2" id="KW-1133">Transmembrane helix</keyword>
<keyword evidence="5" id="KW-1185">Reference proteome</keyword>
<evidence type="ECO:0000313" key="4">
    <source>
        <dbReference type="EMBL" id="MBB5804424.1"/>
    </source>
</evidence>
<feature type="transmembrane region" description="Helical" evidence="2">
    <location>
        <begin position="212"/>
        <end position="230"/>
    </location>
</feature>
<gene>
    <name evidence="4" type="ORF">F4560_004192</name>
</gene>
<keyword evidence="2" id="KW-0812">Transmembrane</keyword>